<organism evidence="1">
    <name type="scientific">marine sediment metagenome</name>
    <dbReference type="NCBI Taxonomy" id="412755"/>
    <lineage>
        <taxon>unclassified sequences</taxon>
        <taxon>metagenomes</taxon>
        <taxon>ecological metagenomes</taxon>
    </lineage>
</organism>
<protein>
    <submittedName>
        <fullName evidence="1">Uncharacterized protein</fullName>
    </submittedName>
</protein>
<proteinExistence type="predicted"/>
<evidence type="ECO:0000313" key="1">
    <source>
        <dbReference type="EMBL" id="GAG16007.1"/>
    </source>
</evidence>
<name>X0VY55_9ZZZZ</name>
<gene>
    <name evidence="1" type="ORF">S01H1_54269</name>
</gene>
<sequence length="258" mass="29336">HYIGLDLREKGLGDLQKKTITFPSPGNNRALGRVVCHSFDSSPSSPEGLIIFRAVLDEPSRANTNSKFGLATKLFNMLRGNAKASFPNGLGKVMMFSYPEQKINDLTVQRYEAGLKYPKRQFVRKFPTWVYNPTIKRSDFNDEYRDDPIEAGCRFGCEIPHNRYGFFIPYPQKIKECFSKDLFSPLSYKPGTTRRHTIGGRSRVYHEYTSVEILGEIVGDKRERFWGGDAGKTNDLFVLVGGYAQPLEQPSSFKIEDP</sequence>
<feature type="non-terminal residue" evidence="1">
    <location>
        <position position="1"/>
    </location>
</feature>
<feature type="non-terminal residue" evidence="1">
    <location>
        <position position="258"/>
    </location>
</feature>
<dbReference type="AlphaFoldDB" id="X0VY55"/>
<comment type="caution">
    <text evidence="1">The sequence shown here is derived from an EMBL/GenBank/DDBJ whole genome shotgun (WGS) entry which is preliminary data.</text>
</comment>
<accession>X0VY55</accession>
<reference evidence="1" key="1">
    <citation type="journal article" date="2014" name="Front. Microbiol.">
        <title>High frequency of phylogenetically diverse reductive dehalogenase-homologous genes in deep subseafloor sedimentary metagenomes.</title>
        <authorList>
            <person name="Kawai M."/>
            <person name="Futagami T."/>
            <person name="Toyoda A."/>
            <person name="Takaki Y."/>
            <person name="Nishi S."/>
            <person name="Hori S."/>
            <person name="Arai W."/>
            <person name="Tsubouchi T."/>
            <person name="Morono Y."/>
            <person name="Uchiyama I."/>
            <person name="Ito T."/>
            <person name="Fujiyama A."/>
            <person name="Inagaki F."/>
            <person name="Takami H."/>
        </authorList>
    </citation>
    <scope>NUCLEOTIDE SEQUENCE</scope>
    <source>
        <strain evidence="1">Expedition CK06-06</strain>
    </source>
</reference>
<dbReference type="EMBL" id="BARS01035199">
    <property type="protein sequence ID" value="GAG16007.1"/>
    <property type="molecule type" value="Genomic_DNA"/>
</dbReference>